<reference evidence="3 4" key="1">
    <citation type="submission" date="2016-11" db="EMBL/GenBank/DDBJ databases">
        <title>The macronuclear genome of Stentor coeruleus: a giant cell with tiny introns.</title>
        <authorList>
            <person name="Slabodnick M."/>
            <person name="Ruby J.G."/>
            <person name="Reiff S.B."/>
            <person name="Swart E.C."/>
            <person name="Gosai S."/>
            <person name="Prabakaran S."/>
            <person name="Witkowska E."/>
            <person name="Larue G.E."/>
            <person name="Fisher S."/>
            <person name="Freeman R.M."/>
            <person name="Gunawardena J."/>
            <person name="Chu W."/>
            <person name="Stover N.A."/>
            <person name="Gregory B.D."/>
            <person name="Nowacki M."/>
            <person name="Derisi J."/>
            <person name="Roy S.W."/>
            <person name="Marshall W.F."/>
            <person name="Sood P."/>
        </authorList>
    </citation>
    <scope>NUCLEOTIDE SEQUENCE [LARGE SCALE GENOMIC DNA]</scope>
    <source>
        <strain evidence="3">WM001</strain>
    </source>
</reference>
<accession>A0A1R2AZ04</accession>
<dbReference type="EMBL" id="MPUH01001161">
    <property type="protein sequence ID" value="OMJ69763.1"/>
    <property type="molecule type" value="Genomic_DNA"/>
</dbReference>
<evidence type="ECO:0000256" key="1">
    <source>
        <dbReference type="PROSITE-ProRule" id="PRU00175"/>
    </source>
</evidence>
<dbReference type="Proteomes" id="UP000187209">
    <property type="component" value="Unassembled WGS sequence"/>
</dbReference>
<organism evidence="3 4">
    <name type="scientific">Stentor coeruleus</name>
    <dbReference type="NCBI Taxonomy" id="5963"/>
    <lineage>
        <taxon>Eukaryota</taxon>
        <taxon>Sar</taxon>
        <taxon>Alveolata</taxon>
        <taxon>Ciliophora</taxon>
        <taxon>Postciliodesmatophora</taxon>
        <taxon>Heterotrichea</taxon>
        <taxon>Heterotrichida</taxon>
        <taxon>Stentoridae</taxon>
        <taxon>Stentor</taxon>
    </lineage>
</organism>
<dbReference type="Gene3D" id="3.30.40.10">
    <property type="entry name" value="Zinc/RING finger domain, C3HC4 (zinc finger)"/>
    <property type="match status" value="1"/>
</dbReference>
<dbReference type="InterPro" id="IPR001841">
    <property type="entry name" value="Znf_RING"/>
</dbReference>
<feature type="domain" description="RING-type" evidence="2">
    <location>
        <begin position="7"/>
        <end position="49"/>
    </location>
</feature>
<dbReference type="GO" id="GO:0008270">
    <property type="term" value="F:zinc ion binding"/>
    <property type="evidence" value="ECO:0007669"/>
    <property type="project" value="UniProtKB-KW"/>
</dbReference>
<dbReference type="PROSITE" id="PS50089">
    <property type="entry name" value="ZF_RING_2"/>
    <property type="match status" value="1"/>
</dbReference>
<evidence type="ECO:0000313" key="4">
    <source>
        <dbReference type="Proteomes" id="UP000187209"/>
    </source>
</evidence>
<keyword evidence="1" id="KW-0863">Zinc-finger</keyword>
<keyword evidence="1" id="KW-0862">Zinc</keyword>
<name>A0A1R2AZ04_9CILI</name>
<keyword evidence="4" id="KW-1185">Reference proteome</keyword>
<sequence length="160" mass="18781">MSSALECKYCHTLYDPKNKVPLVLKCGDSICMDCIVNSLKTYIECPICNIKHAFTMSQIKDMPVNKALLLYIQNLGVKETRKFKPQENKKDFPREFVQKFNEQNLDDISPFMVDDIDMKCKRIGCDKEKYQYEEVIYEYCSIECFEFDKSSSINSVKYQL</sequence>
<dbReference type="InterPro" id="IPR013083">
    <property type="entry name" value="Znf_RING/FYVE/PHD"/>
</dbReference>
<dbReference type="OrthoDB" id="324177at2759"/>
<evidence type="ECO:0000259" key="2">
    <source>
        <dbReference type="PROSITE" id="PS50089"/>
    </source>
</evidence>
<dbReference type="AlphaFoldDB" id="A0A1R2AZ04"/>
<protein>
    <recommendedName>
        <fullName evidence="2">RING-type domain-containing protein</fullName>
    </recommendedName>
</protein>
<dbReference type="SUPFAM" id="SSF57850">
    <property type="entry name" value="RING/U-box"/>
    <property type="match status" value="1"/>
</dbReference>
<gene>
    <name evidence="3" type="ORF">SteCoe_32428</name>
</gene>
<evidence type="ECO:0000313" key="3">
    <source>
        <dbReference type="EMBL" id="OMJ69763.1"/>
    </source>
</evidence>
<keyword evidence="1" id="KW-0479">Metal-binding</keyword>
<proteinExistence type="predicted"/>
<comment type="caution">
    <text evidence="3">The sequence shown here is derived from an EMBL/GenBank/DDBJ whole genome shotgun (WGS) entry which is preliminary data.</text>
</comment>